<dbReference type="Pfam" id="PF13738">
    <property type="entry name" value="Pyr_redox_3"/>
    <property type="match status" value="1"/>
</dbReference>
<dbReference type="PRINTS" id="PR00368">
    <property type="entry name" value="FADPNR"/>
</dbReference>
<dbReference type="SUPFAM" id="SSF51905">
    <property type="entry name" value="FAD/NAD(P)-binding domain"/>
    <property type="match status" value="1"/>
</dbReference>
<evidence type="ECO:0000313" key="2">
    <source>
        <dbReference type="EMBL" id="SCG36593.1"/>
    </source>
</evidence>
<evidence type="ECO:0000256" key="1">
    <source>
        <dbReference type="ARBA" id="ARBA00023002"/>
    </source>
</evidence>
<dbReference type="RefSeq" id="WP_088968910.1">
    <property type="nucleotide sequence ID" value="NZ_JBHLYF010000009.1"/>
</dbReference>
<dbReference type="PANTHER" id="PTHR43539:SF78">
    <property type="entry name" value="FLAVIN-CONTAINING MONOOXYGENASE"/>
    <property type="match status" value="1"/>
</dbReference>
<organism evidence="2 3">
    <name type="scientific">Micromonospora siamensis</name>
    <dbReference type="NCBI Taxonomy" id="299152"/>
    <lineage>
        <taxon>Bacteria</taxon>
        <taxon>Bacillati</taxon>
        <taxon>Actinomycetota</taxon>
        <taxon>Actinomycetes</taxon>
        <taxon>Micromonosporales</taxon>
        <taxon>Micromonosporaceae</taxon>
        <taxon>Micromonospora</taxon>
    </lineage>
</organism>
<dbReference type="EMBL" id="LT607751">
    <property type="protein sequence ID" value="SCG36593.1"/>
    <property type="molecule type" value="Genomic_DNA"/>
</dbReference>
<dbReference type="PRINTS" id="PR00411">
    <property type="entry name" value="PNDRDTASEI"/>
</dbReference>
<evidence type="ECO:0000313" key="3">
    <source>
        <dbReference type="Proteomes" id="UP000198210"/>
    </source>
</evidence>
<name>A0A1C5GS71_9ACTN</name>
<reference evidence="2 3" key="1">
    <citation type="submission" date="2016-06" db="EMBL/GenBank/DDBJ databases">
        <authorList>
            <person name="Kjaerup R.B."/>
            <person name="Dalgaard T.S."/>
            <person name="Juul-Madsen H.R."/>
        </authorList>
    </citation>
    <scope>NUCLEOTIDE SEQUENCE [LARGE SCALE GENOMIC DNA]</scope>
    <source>
        <strain evidence="2 3">DSM 45097</strain>
    </source>
</reference>
<dbReference type="InterPro" id="IPR050982">
    <property type="entry name" value="Auxin_biosynth/cation_transpt"/>
</dbReference>
<gene>
    <name evidence="2" type="ORF">GA0074704_0401</name>
</gene>
<dbReference type="GO" id="GO:0050660">
    <property type="term" value="F:flavin adenine dinucleotide binding"/>
    <property type="evidence" value="ECO:0007669"/>
    <property type="project" value="TreeGrafter"/>
</dbReference>
<keyword evidence="1" id="KW-0560">Oxidoreductase</keyword>
<keyword evidence="3" id="KW-1185">Reference proteome</keyword>
<dbReference type="Gene3D" id="3.50.50.60">
    <property type="entry name" value="FAD/NAD(P)-binding domain"/>
    <property type="match status" value="1"/>
</dbReference>
<dbReference type="GO" id="GO:0004497">
    <property type="term" value="F:monooxygenase activity"/>
    <property type="evidence" value="ECO:0007669"/>
    <property type="project" value="TreeGrafter"/>
</dbReference>
<dbReference type="InterPro" id="IPR036188">
    <property type="entry name" value="FAD/NAD-bd_sf"/>
</dbReference>
<sequence>MNALDQLPVAVIGAGPVGLAAAAHLHERGLPCTVLEAGDDAAAAVRQWGHVRLFSPWRYNVDPAARRLLDEAGWTAPDPDALPTGAELVADYLRPLAELPQLAPHIRYGARVRAITRLGLDRLRTAGRDHTPFLIRLADGEDLLARAVIDASGTWGTPNVLGAAGLPAHGESEVGAYLEHALPDVLGTDRDRFAGRHTLVVGAGHSAANTLLSLAELAAETRGTEVTWAIRTASPTRTYGGGDADALPARGALGSRLRAHVDAGRIRLLTGFSVHALAPADGRVTVVVRHAGGEQESVTVDRVVAATGFRPDHSIAAELRLDLDPVLDATRALAPLIDPNEHSCGTVPPHGVDELTHPEVGYHAVGMKSYGRAPTFLMATGYEQVRSVVAALAGDWRAARDVQLDLPETGVCNSNPDDSVDGTDCCGPAPAAEPVARGLATGVSGGLLAAPLTLVTLDAAPAGGCCGS</sequence>
<accession>A0A1C5GS71</accession>
<proteinExistence type="predicted"/>
<dbReference type="Proteomes" id="UP000198210">
    <property type="component" value="Chromosome I"/>
</dbReference>
<protein>
    <submittedName>
        <fullName evidence="2">Pyridine nucleotide-disulphide oxidoreductase</fullName>
    </submittedName>
</protein>
<dbReference type="AlphaFoldDB" id="A0A1C5GS71"/>
<dbReference type="PANTHER" id="PTHR43539">
    <property type="entry name" value="FLAVIN-BINDING MONOOXYGENASE-LIKE PROTEIN (AFU_ORTHOLOGUE AFUA_4G09220)"/>
    <property type="match status" value="1"/>
</dbReference>